<comment type="caution">
    <text evidence="2">The sequence shown here is derived from an EMBL/GenBank/DDBJ whole genome shotgun (WGS) entry which is preliminary data.</text>
</comment>
<evidence type="ECO:0000256" key="1">
    <source>
        <dbReference type="SAM" id="MobiDB-lite"/>
    </source>
</evidence>
<name>A0ABR3TUB7_9PEZI</name>
<dbReference type="Proteomes" id="UP001521184">
    <property type="component" value="Unassembled WGS sequence"/>
</dbReference>
<proteinExistence type="predicted"/>
<protein>
    <submittedName>
        <fullName evidence="2">Uncharacterized protein</fullName>
    </submittedName>
</protein>
<evidence type="ECO:0000313" key="2">
    <source>
        <dbReference type="EMBL" id="KAL1644485.1"/>
    </source>
</evidence>
<evidence type="ECO:0000313" key="3">
    <source>
        <dbReference type="Proteomes" id="UP001521184"/>
    </source>
</evidence>
<gene>
    <name evidence="2" type="ORF">SLS58_004399</name>
</gene>
<accession>A0ABR3TUB7</accession>
<reference evidence="2 3" key="1">
    <citation type="journal article" date="2023" name="Plant Dis.">
        <title>First Report of Diplodia intermedia Causing Canker and Dieback Diseases on Apple Trees in Canada.</title>
        <authorList>
            <person name="Ellouze W."/>
            <person name="Ilyukhin E."/>
            <person name="Sulman M."/>
            <person name="Ali S."/>
        </authorList>
    </citation>
    <scope>NUCLEOTIDE SEQUENCE [LARGE SCALE GENOMIC DNA]</scope>
    <source>
        <strain evidence="2 3">M45-28</strain>
    </source>
</reference>
<sequence>MVEKTFLQWLFRVPVASVGTNIHKKDDFSWLRPSEDTISGIGSGGSSGTPEIAYPSNGGDGDPYTHPYDRESKSDKKKKKDRRADFSMVRPAHENQ</sequence>
<keyword evidence="3" id="KW-1185">Reference proteome</keyword>
<dbReference type="EMBL" id="JAKEKT020000023">
    <property type="protein sequence ID" value="KAL1644485.1"/>
    <property type="molecule type" value="Genomic_DNA"/>
</dbReference>
<feature type="region of interest" description="Disordered" evidence="1">
    <location>
        <begin position="33"/>
        <end position="96"/>
    </location>
</feature>
<organism evidence="2 3">
    <name type="scientific">Diplodia intermedia</name>
    <dbReference type="NCBI Taxonomy" id="856260"/>
    <lineage>
        <taxon>Eukaryota</taxon>
        <taxon>Fungi</taxon>
        <taxon>Dikarya</taxon>
        <taxon>Ascomycota</taxon>
        <taxon>Pezizomycotina</taxon>
        <taxon>Dothideomycetes</taxon>
        <taxon>Dothideomycetes incertae sedis</taxon>
        <taxon>Botryosphaeriales</taxon>
        <taxon>Botryosphaeriaceae</taxon>
        <taxon>Diplodia</taxon>
    </lineage>
</organism>